<sequence length="165" mass="18097">MNPEHRKIELQSPADLAHLTTRLRTLARQKLDLHLPAQPPTTTPDDLRAHVEALVDAFVARLLAGMRQNICINGVDVVPRGAVDENGDLVPGAAEEEGGEVVMEEFEAFDEGLRKKVGKLGERRDGLVKGVSGYRRETGRGLPETRARLERAGEVVGYLEGKREG</sequence>
<dbReference type="AlphaFoldDB" id="A0A9P4PN33"/>
<comment type="caution">
    <text evidence="1">The sequence shown here is derived from an EMBL/GenBank/DDBJ whole genome shotgun (WGS) entry which is preliminary data.</text>
</comment>
<reference evidence="1" key="1">
    <citation type="journal article" date="2020" name="Stud. Mycol.">
        <title>101 Dothideomycetes genomes: a test case for predicting lifestyles and emergence of pathogens.</title>
        <authorList>
            <person name="Haridas S."/>
            <person name="Albert R."/>
            <person name="Binder M."/>
            <person name="Bloem J."/>
            <person name="Labutti K."/>
            <person name="Salamov A."/>
            <person name="Andreopoulos B."/>
            <person name="Baker S."/>
            <person name="Barry K."/>
            <person name="Bills G."/>
            <person name="Bluhm B."/>
            <person name="Cannon C."/>
            <person name="Castanera R."/>
            <person name="Culley D."/>
            <person name="Daum C."/>
            <person name="Ezra D."/>
            <person name="Gonzalez J."/>
            <person name="Henrissat B."/>
            <person name="Kuo A."/>
            <person name="Liang C."/>
            <person name="Lipzen A."/>
            <person name="Lutzoni F."/>
            <person name="Magnuson J."/>
            <person name="Mondo S."/>
            <person name="Nolan M."/>
            <person name="Ohm R."/>
            <person name="Pangilinan J."/>
            <person name="Park H.-J."/>
            <person name="Ramirez L."/>
            <person name="Alfaro M."/>
            <person name="Sun H."/>
            <person name="Tritt A."/>
            <person name="Yoshinaga Y."/>
            <person name="Zwiers L.-H."/>
            <person name="Turgeon B."/>
            <person name="Goodwin S."/>
            <person name="Spatafora J."/>
            <person name="Crous P."/>
            <person name="Grigoriev I."/>
        </authorList>
    </citation>
    <scope>NUCLEOTIDE SEQUENCE</scope>
    <source>
        <strain evidence="1">CBS 690.94</strain>
    </source>
</reference>
<proteinExistence type="predicted"/>
<accession>A0A9P4PN33</accession>
<dbReference type="Proteomes" id="UP000799764">
    <property type="component" value="Unassembled WGS sequence"/>
</dbReference>
<evidence type="ECO:0000313" key="2">
    <source>
        <dbReference type="Proteomes" id="UP000799764"/>
    </source>
</evidence>
<protein>
    <submittedName>
        <fullName evidence="1">Uncharacterized protein</fullName>
    </submittedName>
</protein>
<organism evidence="1 2">
    <name type="scientific">Karstenula rhodostoma CBS 690.94</name>
    <dbReference type="NCBI Taxonomy" id="1392251"/>
    <lineage>
        <taxon>Eukaryota</taxon>
        <taxon>Fungi</taxon>
        <taxon>Dikarya</taxon>
        <taxon>Ascomycota</taxon>
        <taxon>Pezizomycotina</taxon>
        <taxon>Dothideomycetes</taxon>
        <taxon>Pleosporomycetidae</taxon>
        <taxon>Pleosporales</taxon>
        <taxon>Massarineae</taxon>
        <taxon>Didymosphaeriaceae</taxon>
        <taxon>Karstenula</taxon>
    </lineage>
</organism>
<name>A0A9P4PN33_9PLEO</name>
<dbReference type="OrthoDB" id="2135762at2759"/>
<evidence type="ECO:0000313" key="1">
    <source>
        <dbReference type="EMBL" id="KAF2445934.1"/>
    </source>
</evidence>
<gene>
    <name evidence="1" type="ORF">P171DRAFT_454379</name>
</gene>
<keyword evidence="2" id="KW-1185">Reference proteome</keyword>
<dbReference type="EMBL" id="MU001499">
    <property type="protein sequence ID" value="KAF2445934.1"/>
    <property type="molecule type" value="Genomic_DNA"/>
</dbReference>